<evidence type="ECO:0000256" key="2">
    <source>
        <dbReference type="ARBA" id="ARBA00022692"/>
    </source>
</evidence>
<keyword evidence="2 6" id="KW-0812">Transmembrane</keyword>
<feature type="transmembrane region" description="Helical" evidence="6">
    <location>
        <begin position="870"/>
        <end position="895"/>
    </location>
</feature>
<gene>
    <name evidence="7" type="ORF">CDD81_4356</name>
</gene>
<evidence type="ECO:0000256" key="6">
    <source>
        <dbReference type="SAM" id="Phobius"/>
    </source>
</evidence>
<feature type="compositionally biased region" description="Basic and acidic residues" evidence="5">
    <location>
        <begin position="221"/>
        <end position="230"/>
    </location>
</feature>
<proteinExistence type="predicted"/>
<name>A0A2C5XDQ4_9HYPO</name>
<protein>
    <submittedName>
        <fullName evidence="7">Uncharacterized protein</fullName>
    </submittedName>
</protein>
<dbReference type="InterPro" id="IPR002523">
    <property type="entry name" value="MgTranspt_CorA/ZnTranspt_ZntB"/>
</dbReference>
<dbReference type="GO" id="GO:0016020">
    <property type="term" value="C:membrane"/>
    <property type="evidence" value="ECO:0007669"/>
    <property type="project" value="UniProtKB-SubCell"/>
</dbReference>
<feature type="compositionally biased region" description="Basic and acidic residues" evidence="5">
    <location>
        <begin position="550"/>
        <end position="564"/>
    </location>
</feature>
<dbReference type="InterPro" id="IPR045863">
    <property type="entry name" value="CorA_TM1_TM2"/>
</dbReference>
<dbReference type="OrthoDB" id="361039at2759"/>
<keyword evidence="3 6" id="KW-1133">Transmembrane helix</keyword>
<feature type="transmembrane region" description="Helical" evidence="6">
    <location>
        <begin position="837"/>
        <end position="858"/>
    </location>
</feature>
<comment type="caution">
    <text evidence="7">The sequence shown here is derived from an EMBL/GenBank/DDBJ whole genome shotgun (WGS) entry which is preliminary data.</text>
</comment>
<feature type="compositionally biased region" description="Basic and acidic residues" evidence="5">
    <location>
        <begin position="265"/>
        <end position="274"/>
    </location>
</feature>
<dbReference type="EMBL" id="NJET01000292">
    <property type="protein sequence ID" value="PHH58818.1"/>
    <property type="molecule type" value="Genomic_DNA"/>
</dbReference>
<evidence type="ECO:0000256" key="5">
    <source>
        <dbReference type="SAM" id="MobiDB-lite"/>
    </source>
</evidence>
<evidence type="ECO:0000256" key="1">
    <source>
        <dbReference type="ARBA" id="ARBA00004141"/>
    </source>
</evidence>
<evidence type="ECO:0000313" key="7">
    <source>
        <dbReference type="EMBL" id="PHH58818.1"/>
    </source>
</evidence>
<feature type="compositionally biased region" description="Polar residues" evidence="5">
    <location>
        <begin position="247"/>
        <end position="261"/>
    </location>
</feature>
<feature type="region of interest" description="Disordered" evidence="5">
    <location>
        <begin position="221"/>
        <end position="329"/>
    </location>
</feature>
<comment type="subcellular location">
    <subcellularLocation>
        <location evidence="1">Membrane</location>
        <topology evidence="1">Multi-pass membrane protein</topology>
    </subcellularLocation>
</comment>
<dbReference type="InterPro" id="IPR050829">
    <property type="entry name" value="CorA_MIT"/>
</dbReference>
<keyword evidence="8" id="KW-1185">Reference proteome</keyword>
<accession>A0A2C5XDQ4</accession>
<dbReference type="PANTHER" id="PTHR47685:SF1">
    <property type="entry name" value="MAGNESIUM TRANSPORT PROTEIN CORA"/>
    <property type="match status" value="1"/>
</dbReference>
<evidence type="ECO:0000256" key="4">
    <source>
        <dbReference type="ARBA" id="ARBA00023136"/>
    </source>
</evidence>
<reference evidence="7 8" key="1">
    <citation type="submission" date="2017-06" db="EMBL/GenBank/DDBJ databases">
        <title>Ant-infecting Ophiocordyceps genomes reveal a high diversity of potential behavioral manipulation genes and a possible major role for enterotoxins.</title>
        <authorList>
            <person name="De Bekker C."/>
            <person name="Evans H.C."/>
            <person name="Brachmann A."/>
            <person name="Hughes D.P."/>
        </authorList>
    </citation>
    <scope>NUCLEOTIDE SEQUENCE [LARGE SCALE GENOMIC DNA]</scope>
    <source>
        <strain evidence="7 8">Map64</strain>
    </source>
</reference>
<dbReference type="AlphaFoldDB" id="A0A2C5XDQ4"/>
<organism evidence="7 8">
    <name type="scientific">Ophiocordyceps australis</name>
    <dbReference type="NCBI Taxonomy" id="1399860"/>
    <lineage>
        <taxon>Eukaryota</taxon>
        <taxon>Fungi</taxon>
        <taxon>Dikarya</taxon>
        <taxon>Ascomycota</taxon>
        <taxon>Pezizomycotina</taxon>
        <taxon>Sordariomycetes</taxon>
        <taxon>Hypocreomycetidae</taxon>
        <taxon>Hypocreales</taxon>
        <taxon>Ophiocordycipitaceae</taxon>
        <taxon>Ophiocordyceps</taxon>
    </lineage>
</organism>
<dbReference type="Gene3D" id="1.20.58.340">
    <property type="entry name" value="Magnesium transport protein CorA, transmembrane region"/>
    <property type="match status" value="1"/>
</dbReference>
<dbReference type="SUPFAM" id="SSF144083">
    <property type="entry name" value="Magnesium transport protein CorA, transmembrane region"/>
    <property type="match status" value="1"/>
</dbReference>
<dbReference type="PANTHER" id="PTHR47685">
    <property type="entry name" value="MAGNESIUM TRANSPORT PROTEIN CORA"/>
    <property type="match status" value="1"/>
</dbReference>
<dbReference type="Pfam" id="PF01544">
    <property type="entry name" value="CorA"/>
    <property type="match status" value="1"/>
</dbReference>
<sequence>MALARAGRGGRDGGVLRRCFGVAFFGTPHQGSSYLAMPSLASSIQSLLQLSHPLPSSMTYDLRVGNSLLQSLDEDFKTVAGDIVRIWTFYETIDSRLWVQDVFFTAPLTSVKSAVLGMRQETIVPLQSDHANMASFGRHNVHTMHLFLRQLAELAARAEQSLREGQDEAWAPSLEQKVHLEVHGFFDDEPATLRAWSTRLPLRDFAAKGLEGCLSERLNEAADEHPEPEPAKTMLQGLQDRRRQQLSSPASPPTTRHSSPLSLMRADREQDMVVDRLSPPLRPRVGRSISRSFSLGSDGRRDLALPLRSQSMETTPRPGGPDDDDDDDVDAGLRLPEGVLAAHGAFAKPRVKARRFVWIHVPYNNPTWVKSVLQTLQSSQNKDLSALYNQDFWATRHTRGRHAQHYAFYAKPGCYFVLPLNLSPPTLLADVAVPTVLFLPYLHFDTYKRLLRRRQVIQQRLSRARARPVPLDVAASESLELQVIWEFLGHDPPINCRRTLDQYGFPSLRDTRARDDDQMLYKLTKERGEGGEGRCCRQTLTGSGEGSRGSNRDGSKDSNRDKWAKHDAGGLEDQVLNGNVLMVDQLWLWILDSHTLLSCFPRRESDAIEGPLYCQADLRDSIFGEVNVDLTRQCDNALDLAALAALHAVSVLLDRASHPDLEVFRIFEEAISTLNENLTCSLKDFRVEGFRDKAFDYEPVENKPSSIRARHQAEGRRAERENRDSTSALLELRDIEDELLTLGHLFDSQTLTLQAMHSTYERPELRSKTARGRGFLTEALGRLRAYTQAANDMLARVRATRDDYDKLLQMVQRQAQVDEVRISRLHADLASAQGRSVMIFTTYTVIFLPLTFFTGLFGMNTAEWGGGNNLSLYTICSVAVPGSAALVALSLVLAFSTRARRVVKGTGRVCEQGLEMGSWALGGVVGVLVGKMRELGILGRGEGEEEEGRRRRRKGVEREASDFWERHKLEREKGYEIPEKNRARRGEGGRGF</sequence>
<keyword evidence="4 6" id="KW-0472">Membrane</keyword>
<evidence type="ECO:0000313" key="8">
    <source>
        <dbReference type="Proteomes" id="UP000226192"/>
    </source>
</evidence>
<feature type="region of interest" description="Disordered" evidence="5">
    <location>
        <begin position="529"/>
        <end position="564"/>
    </location>
</feature>
<feature type="transmembrane region" description="Helical" evidence="6">
    <location>
        <begin position="427"/>
        <end position="444"/>
    </location>
</feature>
<evidence type="ECO:0000256" key="3">
    <source>
        <dbReference type="ARBA" id="ARBA00022989"/>
    </source>
</evidence>
<dbReference type="GO" id="GO:0046873">
    <property type="term" value="F:metal ion transmembrane transporter activity"/>
    <property type="evidence" value="ECO:0007669"/>
    <property type="project" value="InterPro"/>
</dbReference>
<dbReference type="Proteomes" id="UP000226192">
    <property type="component" value="Unassembled WGS sequence"/>
</dbReference>